<dbReference type="RefSeq" id="WP_215607536.1">
    <property type="nucleotide sequence ID" value="NZ_JADOES010000004.1"/>
</dbReference>
<name>A0A947DCJ9_9CYAN</name>
<dbReference type="Pfam" id="PF08379">
    <property type="entry name" value="Bact_transglu_N"/>
    <property type="match status" value="1"/>
</dbReference>
<organism evidence="2 3">
    <name type="scientific">Leptothoe spongobia TAU-MAC 1115</name>
    <dbReference type="NCBI Taxonomy" id="1967444"/>
    <lineage>
        <taxon>Bacteria</taxon>
        <taxon>Bacillati</taxon>
        <taxon>Cyanobacteriota</taxon>
        <taxon>Cyanophyceae</taxon>
        <taxon>Nodosilineales</taxon>
        <taxon>Cymatolegaceae</taxon>
        <taxon>Leptothoe</taxon>
        <taxon>Leptothoe spongobia</taxon>
    </lineage>
</organism>
<reference evidence="2" key="2">
    <citation type="journal article" date="2021" name="Mar. Drugs">
        <title>Genome Reduction and Secondary Metabolism of the Marine Sponge-Associated Cyanobacterium Leptothoe.</title>
        <authorList>
            <person name="Konstantinou D."/>
            <person name="Popin R.V."/>
            <person name="Fewer D.P."/>
            <person name="Sivonen K."/>
            <person name="Gkelis S."/>
        </authorList>
    </citation>
    <scope>NUCLEOTIDE SEQUENCE</scope>
    <source>
        <strain evidence="2">TAU-MAC 1115</strain>
    </source>
</reference>
<proteinExistence type="predicted"/>
<dbReference type="InterPro" id="IPR013589">
    <property type="entry name" value="Bac_transglu_N"/>
</dbReference>
<reference evidence="2" key="1">
    <citation type="submission" date="2020-11" db="EMBL/GenBank/DDBJ databases">
        <authorList>
            <person name="Konstantinou D."/>
            <person name="Gkelis S."/>
            <person name="Popin R."/>
            <person name="Fewer D."/>
            <person name="Sivonen K."/>
        </authorList>
    </citation>
    <scope>NUCLEOTIDE SEQUENCE</scope>
    <source>
        <strain evidence="2">TAU-MAC 1115</strain>
    </source>
</reference>
<gene>
    <name evidence="2" type="ORF">IXB50_03415</name>
</gene>
<dbReference type="EMBL" id="JADOES010000004">
    <property type="protein sequence ID" value="MBT9314468.1"/>
    <property type="molecule type" value="Genomic_DNA"/>
</dbReference>
<keyword evidence="3" id="KW-1185">Reference proteome</keyword>
<evidence type="ECO:0000313" key="2">
    <source>
        <dbReference type="EMBL" id="MBT9314468.1"/>
    </source>
</evidence>
<dbReference type="Gene3D" id="3.10.620.30">
    <property type="match status" value="1"/>
</dbReference>
<dbReference type="PANTHER" id="PTHR33490">
    <property type="entry name" value="BLR5614 PROTEIN-RELATED"/>
    <property type="match status" value="1"/>
</dbReference>
<dbReference type="InterPro" id="IPR038765">
    <property type="entry name" value="Papain-like_cys_pep_sf"/>
</dbReference>
<dbReference type="PANTHER" id="PTHR33490:SF1">
    <property type="entry name" value="SLL1233 PROTEIN"/>
    <property type="match status" value="1"/>
</dbReference>
<dbReference type="InterPro" id="IPR002931">
    <property type="entry name" value="Transglutaminase-like"/>
</dbReference>
<dbReference type="SUPFAM" id="SSF54001">
    <property type="entry name" value="Cysteine proteinases"/>
    <property type="match status" value="1"/>
</dbReference>
<accession>A0A947DCJ9</accession>
<dbReference type="Pfam" id="PF01841">
    <property type="entry name" value="Transglut_core"/>
    <property type="match status" value="1"/>
</dbReference>
<comment type="caution">
    <text evidence="2">The sequence shown here is derived from an EMBL/GenBank/DDBJ whole genome shotgun (WGS) entry which is preliminary data.</text>
</comment>
<dbReference type="Proteomes" id="UP000717364">
    <property type="component" value="Unassembled WGS sequence"/>
</dbReference>
<evidence type="ECO:0000259" key="1">
    <source>
        <dbReference type="SMART" id="SM00460"/>
    </source>
</evidence>
<protein>
    <submittedName>
        <fullName evidence="2">Transglutaminase family protein</fullName>
    </submittedName>
</protein>
<feature type="domain" description="Transglutaminase-like" evidence="1">
    <location>
        <begin position="173"/>
        <end position="237"/>
    </location>
</feature>
<sequence>MRYCIVHHTRYQYAEPVQLGTHILRLQPRVDGSQRLHYFACEISPTPRKSIDWLDLEGNVCRQVWFPDTDVTTLTMATQCDVETLRSNPFDYLSPEWAITAPLDYPQSVQRLVTPYLNSLHADSPAVIDWAQQLLHQADGNVGMFLTSLNQAIYKGYTYEVRHHGPPWSAGVVLAEQRGTCRDFTVLFMAACRSVGLAARFVSGYQRGDADQTSHELHAWPEVYVPGGGWRGFDPTLGLAVADGHIALAATVDPVQAAAVTGKLQVGHFSQSMLEADIQLKVLEE</sequence>
<evidence type="ECO:0000313" key="3">
    <source>
        <dbReference type="Proteomes" id="UP000717364"/>
    </source>
</evidence>
<dbReference type="SMART" id="SM00460">
    <property type="entry name" value="TGc"/>
    <property type="match status" value="1"/>
</dbReference>
<dbReference type="AlphaFoldDB" id="A0A947DCJ9"/>